<dbReference type="EMBL" id="JWZT01001283">
    <property type="protein sequence ID" value="KII72325.1"/>
    <property type="molecule type" value="Genomic_DNA"/>
</dbReference>
<protein>
    <submittedName>
        <fullName evidence="1">Uncharacterized protein</fullName>
    </submittedName>
</protein>
<dbReference type="AlphaFoldDB" id="A0A0C2N7K2"/>
<evidence type="ECO:0000313" key="1">
    <source>
        <dbReference type="EMBL" id="KII72325.1"/>
    </source>
</evidence>
<reference evidence="1 2" key="1">
    <citation type="journal article" date="2014" name="Genome Biol. Evol.">
        <title>The genome of the myxosporean Thelohanellus kitauei shows adaptations to nutrient acquisition within its fish host.</title>
        <authorList>
            <person name="Yang Y."/>
            <person name="Xiong J."/>
            <person name="Zhou Z."/>
            <person name="Huo F."/>
            <person name="Miao W."/>
            <person name="Ran C."/>
            <person name="Liu Y."/>
            <person name="Zhang J."/>
            <person name="Feng J."/>
            <person name="Wang M."/>
            <person name="Wang M."/>
            <person name="Wang L."/>
            <person name="Yao B."/>
        </authorList>
    </citation>
    <scope>NUCLEOTIDE SEQUENCE [LARGE SCALE GENOMIC DNA]</scope>
    <source>
        <strain evidence="1">Wuqing</strain>
    </source>
</reference>
<accession>A0A0C2N7K2</accession>
<gene>
    <name evidence="1" type="ORF">RF11_07494</name>
</gene>
<dbReference type="Proteomes" id="UP000031668">
    <property type="component" value="Unassembled WGS sequence"/>
</dbReference>
<keyword evidence="2" id="KW-1185">Reference proteome</keyword>
<sequence>MESSQNRDLHTDRITEKNYFKATHSSNVSTQISVVRRFIRHFSNQNDEKRDILFLDAFPIFLFKSLVYMSNGSNTESRIDEKKHSQNKIESNNYCILKNGTRPFIGPLWRPQFETVILIE</sequence>
<name>A0A0C2N7K2_THEKT</name>
<comment type="caution">
    <text evidence="1">The sequence shown here is derived from an EMBL/GenBank/DDBJ whole genome shotgun (WGS) entry which is preliminary data.</text>
</comment>
<evidence type="ECO:0000313" key="2">
    <source>
        <dbReference type="Proteomes" id="UP000031668"/>
    </source>
</evidence>
<organism evidence="1 2">
    <name type="scientific">Thelohanellus kitauei</name>
    <name type="common">Myxosporean</name>
    <dbReference type="NCBI Taxonomy" id="669202"/>
    <lineage>
        <taxon>Eukaryota</taxon>
        <taxon>Metazoa</taxon>
        <taxon>Cnidaria</taxon>
        <taxon>Myxozoa</taxon>
        <taxon>Myxosporea</taxon>
        <taxon>Bivalvulida</taxon>
        <taxon>Platysporina</taxon>
        <taxon>Myxobolidae</taxon>
        <taxon>Thelohanellus</taxon>
    </lineage>
</organism>
<proteinExistence type="predicted"/>